<evidence type="ECO:0000313" key="2">
    <source>
        <dbReference type="Proteomes" id="UP001165121"/>
    </source>
</evidence>
<dbReference type="AlphaFoldDB" id="A0A9W6XQ26"/>
<evidence type="ECO:0000313" key="1">
    <source>
        <dbReference type="EMBL" id="GMF43367.1"/>
    </source>
</evidence>
<sequence>MPKDRFTSNPFPELRVSELQQQALVDLVENLVEDYVAKYEEFVLVSKRKVDDRRWEHVKSRDKLHVYSERTRKELRRRGMEPETSLSATQRVQAKAVTKELPVVMSVGSFVGELDDLMFGVVNPTLNDMRIKASYVHDLECAAVVRSVVQPTKHDPFRSLVIKWMTIDVPLPSSLIKSRDFVYIEASGMTYLCNGDRIGYHLQHSIDFPETKPLPNKIRGNMSVFSCFRRKRRQVIENFAWGVVDPGGDIMRSLAVSVAAGQLLTATNYVYCGQMKKLAWMLELNHPNIDSECSGRQREQCIVCGKKTSYAIGSIGKGTCKICFGSVCYSCKIRQRVSSIARGGQLVQRKVVVCPKCMIETNRWSAQEAARDHAAGYEFGTMHSVYSFVDTSASSLEELSWA</sequence>
<dbReference type="InterPro" id="IPR052727">
    <property type="entry name" value="Rab4/Rab5_effector"/>
</dbReference>
<dbReference type="EMBL" id="BSXT01001530">
    <property type="protein sequence ID" value="GMF43367.1"/>
    <property type="molecule type" value="Genomic_DNA"/>
</dbReference>
<keyword evidence="2" id="KW-1185">Reference proteome</keyword>
<comment type="caution">
    <text evidence="1">The sequence shown here is derived from an EMBL/GenBank/DDBJ whole genome shotgun (WGS) entry which is preliminary data.</text>
</comment>
<reference evidence="1" key="1">
    <citation type="submission" date="2023-04" db="EMBL/GenBank/DDBJ databases">
        <title>Phytophthora fragariaefolia NBRC 109709.</title>
        <authorList>
            <person name="Ichikawa N."/>
            <person name="Sato H."/>
            <person name="Tonouchi N."/>
        </authorList>
    </citation>
    <scope>NUCLEOTIDE SEQUENCE</scope>
    <source>
        <strain evidence="1">NBRC 109709</strain>
    </source>
</reference>
<dbReference type="Proteomes" id="UP001165121">
    <property type="component" value="Unassembled WGS sequence"/>
</dbReference>
<dbReference type="PANTHER" id="PTHR13510:SF44">
    <property type="entry name" value="RABENOSYN-5"/>
    <property type="match status" value="1"/>
</dbReference>
<dbReference type="InterPro" id="IPR023393">
    <property type="entry name" value="START-like_dom_sf"/>
</dbReference>
<organism evidence="1 2">
    <name type="scientific">Phytophthora fragariaefolia</name>
    <dbReference type="NCBI Taxonomy" id="1490495"/>
    <lineage>
        <taxon>Eukaryota</taxon>
        <taxon>Sar</taxon>
        <taxon>Stramenopiles</taxon>
        <taxon>Oomycota</taxon>
        <taxon>Peronosporomycetes</taxon>
        <taxon>Peronosporales</taxon>
        <taxon>Peronosporaceae</taxon>
        <taxon>Phytophthora</taxon>
    </lineage>
</organism>
<dbReference type="PANTHER" id="PTHR13510">
    <property type="entry name" value="FYVE-FINGER-CONTAINING RAB5 EFFECTOR PROTEIN RABENOSYN-5-RELATED"/>
    <property type="match status" value="1"/>
</dbReference>
<accession>A0A9W6XQ26</accession>
<dbReference type="Gene3D" id="3.30.530.20">
    <property type="match status" value="1"/>
</dbReference>
<name>A0A9W6XQ26_9STRA</name>
<dbReference type="OrthoDB" id="101448at2759"/>
<protein>
    <submittedName>
        <fullName evidence="1">Unnamed protein product</fullName>
    </submittedName>
</protein>
<gene>
    <name evidence="1" type="ORF">Pfra01_001463700</name>
</gene>
<proteinExistence type="predicted"/>